<dbReference type="GO" id="GO:0008168">
    <property type="term" value="F:methyltransferase activity"/>
    <property type="evidence" value="ECO:0007669"/>
    <property type="project" value="InterPro"/>
</dbReference>
<dbReference type="AlphaFoldDB" id="A0A410VJ28"/>
<dbReference type="InterPro" id="IPR035996">
    <property type="entry name" value="4pyrrol_Methylase_sf"/>
</dbReference>
<dbReference type="Proteomes" id="UP000625079">
    <property type="component" value="Unassembled WGS sequence"/>
</dbReference>
<proteinExistence type="predicted"/>
<organism evidence="2 5">
    <name type="scientific">Bradyrhizobium guangdongense</name>
    <dbReference type="NCBI Taxonomy" id="1325090"/>
    <lineage>
        <taxon>Bacteria</taxon>
        <taxon>Pseudomonadati</taxon>
        <taxon>Pseudomonadota</taxon>
        <taxon>Alphaproteobacteria</taxon>
        <taxon>Hyphomicrobiales</taxon>
        <taxon>Nitrobacteraceae</taxon>
        <taxon>Bradyrhizobium</taxon>
    </lineage>
</organism>
<dbReference type="InterPro" id="IPR000878">
    <property type="entry name" value="4pyrrol_Mease"/>
</dbReference>
<reference evidence="2" key="1">
    <citation type="journal article" date="2014" name="Int. J. Syst. Evol. Microbiol.">
        <title>Complete genome sequence of Corynebacterium casei LMG S-19264T (=DSM 44701T), isolated from a smear-ripened cheese.</title>
        <authorList>
            <consortium name="US DOE Joint Genome Institute (JGI-PGF)"/>
            <person name="Walter F."/>
            <person name="Albersmeier A."/>
            <person name="Kalinowski J."/>
            <person name="Ruckert C."/>
        </authorList>
    </citation>
    <scope>NUCLEOTIDE SEQUENCE</scope>
    <source>
        <strain evidence="2">CGMCC 1.15034</strain>
    </source>
</reference>
<dbReference type="Proteomes" id="UP000593880">
    <property type="component" value="Plasmid unnamed"/>
</dbReference>
<keyword evidence="4" id="KW-1185">Reference proteome</keyword>
<dbReference type="EMBL" id="CP030058">
    <property type="protein sequence ID" value="QOZ64192.1"/>
    <property type="molecule type" value="Genomic_DNA"/>
</dbReference>
<dbReference type="InterPro" id="IPR014777">
    <property type="entry name" value="4pyrrole_Mease_sub1"/>
</dbReference>
<sequence>MSQSCPPSPEYPPIKTADLYLIGCGILPARDVTLEALSILRQVVSYTTLPSPNLRSFLESNGLDFVNIEHLYEKGKERAKIYADVAAHIFEKATRERPVAYLTYGHPMYLDEPVRLMIAGAPARGLRTHVVPGVSFVDSIIARLPLVVGPAGFQVISADPLVEGTASINPWRSTLVAQIGSFRIPTADGEQALAPALLAPLMERLLEQYPADHRITFCDLDESGAEPLFLTVPLCAWSLAADGVNYATTIYIPPIDPANGGRENGF</sequence>
<reference evidence="2" key="3">
    <citation type="submission" date="2022-12" db="EMBL/GenBank/DDBJ databases">
        <authorList>
            <person name="Sun Q."/>
            <person name="Zhou Y."/>
        </authorList>
    </citation>
    <scope>NUCLEOTIDE SEQUENCE</scope>
    <source>
        <strain evidence="2">CGMCC 1.15034</strain>
    </source>
</reference>
<name>A0A410VJ28_9BRAD</name>
<feature type="domain" description="Tetrapyrrole methylase" evidence="1">
    <location>
        <begin position="19"/>
        <end position="208"/>
    </location>
</feature>
<protein>
    <recommendedName>
        <fullName evidence="1">Tetrapyrrole methylase domain-containing protein</fullName>
    </recommendedName>
</protein>
<geneLocation type="plasmid" evidence="3 4">
    <name>unnamed</name>
</geneLocation>
<reference evidence="3 4" key="2">
    <citation type="submission" date="2018-06" db="EMBL/GenBank/DDBJ databases">
        <title>Comparative genomics of rhizobia nodulating Arachis hypogaea in China.</title>
        <authorList>
            <person name="Li Y."/>
        </authorList>
    </citation>
    <scope>NUCLEOTIDE SEQUENCE [LARGE SCALE GENOMIC DNA]</scope>
    <source>
        <strain evidence="3 4">CCBAU 51658</strain>
        <plasmid evidence="3 4">unnamed</plasmid>
    </source>
</reference>
<evidence type="ECO:0000313" key="4">
    <source>
        <dbReference type="Proteomes" id="UP000593880"/>
    </source>
</evidence>
<accession>A0A410VJ28</accession>
<dbReference type="SUPFAM" id="SSF53790">
    <property type="entry name" value="Tetrapyrrole methylase"/>
    <property type="match status" value="1"/>
</dbReference>
<dbReference type="Gene3D" id="3.40.1010.10">
    <property type="entry name" value="Cobalt-precorrin-4 Transmethylase, Domain 1"/>
    <property type="match status" value="1"/>
</dbReference>
<evidence type="ECO:0000313" key="5">
    <source>
        <dbReference type="Proteomes" id="UP000625079"/>
    </source>
</evidence>
<evidence type="ECO:0000259" key="1">
    <source>
        <dbReference type="Pfam" id="PF00590"/>
    </source>
</evidence>
<evidence type="ECO:0000313" key="2">
    <source>
        <dbReference type="EMBL" id="GGI27468.1"/>
    </source>
</evidence>
<dbReference type="RefSeq" id="WP_194408521.1">
    <property type="nucleotide sequence ID" value="NZ_BMHC01000010.1"/>
</dbReference>
<dbReference type="EMBL" id="BMHC01000010">
    <property type="protein sequence ID" value="GGI27468.1"/>
    <property type="molecule type" value="Genomic_DNA"/>
</dbReference>
<evidence type="ECO:0000313" key="3">
    <source>
        <dbReference type="EMBL" id="QOZ64192.1"/>
    </source>
</evidence>
<gene>
    <name evidence="2" type="ORF">GCM10010987_44540</name>
    <name evidence="3" type="ORF">XH86_35795</name>
</gene>
<dbReference type="Pfam" id="PF00590">
    <property type="entry name" value="TP_methylase"/>
    <property type="match status" value="1"/>
</dbReference>
<keyword evidence="3" id="KW-0614">Plasmid</keyword>